<sequence length="244" mass="28877">MEKYEQHPQTHEHELLLHLIGCKNVDADDLQIKLNQHCISSLQEWQNDRYYILRDPFILENELKSVFDRQQNHNSEQEFKFDIDIRKFEFALIKIKITTKTKGCPQKLDVIYCGNEEKNESDSSFIGYVFDGCSIPGTEKPVGFGVISLYLYLKHYQEYGNKFRSFFIKGSTKKNDIDPRHECFLTPLIFINCYFLLLSLHKICNNLIYVSLLIRQKQGSICEQKVIHILRKYFGVMKIEFLCR</sequence>
<reference evidence="1 2" key="1">
    <citation type="journal article" date="2013" name="Curr. Biol.">
        <title>The Genome of the Foraminiferan Reticulomyxa filosa.</title>
        <authorList>
            <person name="Glockner G."/>
            <person name="Hulsmann N."/>
            <person name="Schleicher M."/>
            <person name="Noegel A.A."/>
            <person name="Eichinger L."/>
            <person name="Gallinger C."/>
            <person name="Pawlowski J."/>
            <person name="Sierra R."/>
            <person name="Euteneuer U."/>
            <person name="Pillet L."/>
            <person name="Moustafa A."/>
            <person name="Platzer M."/>
            <person name="Groth M."/>
            <person name="Szafranski K."/>
            <person name="Schliwa M."/>
        </authorList>
    </citation>
    <scope>NUCLEOTIDE SEQUENCE [LARGE SCALE GENOMIC DNA]</scope>
</reference>
<name>X6LRY9_RETFI</name>
<accession>X6LRY9</accession>
<gene>
    <name evidence="1" type="ORF">RFI_32718</name>
</gene>
<keyword evidence="2" id="KW-1185">Reference proteome</keyword>
<comment type="caution">
    <text evidence="1">The sequence shown here is derived from an EMBL/GenBank/DDBJ whole genome shotgun (WGS) entry which is preliminary data.</text>
</comment>
<organism evidence="1 2">
    <name type="scientific">Reticulomyxa filosa</name>
    <dbReference type="NCBI Taxonomy" id="46433"/>
    <lineage>
        <taxon>Eukaryota</taxon>
        <taxon>Sar</taxon>
        <taxon>Rhizaria</taxon>
        <taxon>Retaria</taxon>
        <taxon>Foraminifera</taxon>
        <taxon>Monothalamids</taxon>
        <taxon>Reticulomyxidae</taxon>
        <taxon>Reticulomyxa</taxon>
    </lineage>
</organism>
<proteinExistence type="predicted"/>
<protein>
    <submittedName>
        <fullName evidence="1">Uncharacterized protein</fullName>
    </submittedName>
</protein>
<evidence type="ECO:0000313" key="1">
    <source>
        <dbReference type="EMBL" id="ETO04673.1"/>
    </source>
</evidence>
<dbReference type="AlphaFoldDB" id="X6LRY9"/>
<evidence type="ECO:0000313" key="2">
    <source>
        <dbReference type="Proteomes" id="UP000023152"/>
    </source>
</evidence>
<dbReference type="Proteomes" id="UP000023152">
    <property type="component" value="Unassembled WGS sequence"/>
</dbReference>
<dbReference type="EMBL" id="ASPP01029060">
    <property type="protein sequence ID" value="ETO04673.1"/>
    <property type="molecule type" value="Genomic_DNA"/>
</dbReference>